<accession>X5A573</accession>
<dbReference type="Proteomes" id="UP000019772">
    <property type="component" value="Chromosome"/>
</dbReference>
<dbReference type="GO" id="GO:0003824">
    <property type="term" value="F:catalytic activity"/>
    <property type="evidence" value="ECO:0007669"/>
    <property type="project" value="InterPro"/>
</dbReference>
<reference evidence="2 3" key="1">
    <citation type="journal article" date="2014" name="PLoS Genet.">
        <title>Comparative Genomic Analysis of N2-Fixing and Non-N2-Fixing Paenibacillus spp.: Organization, Evolution and Expression of the Nitrogen Fixation Genes.</title>
        <authorList>
            <person name="Xie J.B."/>
            <person name="Du Z."/>
            <person name="Bai L."/>
            <person name="Tian C."/>
            <person name="Zhang Y."/>
            <person name="Xie J.Y."/>
            <person name="Wang T."/>
            <person name="Liu X."/>
            <person name="Chen X."/>
            <person name="Cheng Q."/>
            <person name="Chen S."/>
            <person name="Li J."/>
        </authorList>
    </citation>
    <scope>NUCLEOTIDE SEQUENCE [LARGE SCALE GENOMIC DNA]</scope>
    <source>
        <strain evidence="2 3">T27</strain>
    </source>
</reference>
<dbReference type="InterPro" id="IPR005302">
    <property type="entry name" value="MoCF_Sase_C"/>
</dbReference>
<dbReference type="eggNOG" id="COG2258">
    <property type="taxonomic scope" value="Bacteria"/>
</dbReference>
<dbReference type="AlphaFoldDB" id="X5A573"/>
<dbReference type="PANTHER" id="PTHR30212">
    <property type="entry name" value="PROTEIN YIIM"/>
    <property type="match status" value="1"/>
</dbReference>
<gene>
    <name evidence="2" type="ORF">PSAB_22680</name>
</gene>
<dbReference type="InterPro" id="IPR011037">
    <property type="entry name" value="Pyrv_Knase-like_insert_dom_sf"/>
</dbReference>
<evidence type="ECO:0000259" key="1">
    <source>
        <dbReference type="PROSITE" id="PS51340"/>
    </source>
</evidence>
<proteinExistence type="predicted"/>
<name>X5A573_9BACL</name>
<dbReference type="STRING" id="1268072.PSAB_22680"/>
<dbReference type="SUPFAM" id="SSF50800">
    <property type="entry name" value="PK beta-barrel domain-like"/>
    <property type="match status" value="1"/>
</dbReference>
<organism evidence="2 3">
    <name type="scientific">Paenibacillus sabinae T27</name>
    <dbReference type="NCBI Taxonomy" id="1268072"/>
    <lineage>
        <taxon>Bacteria</taxon>
        <taxon>Bacillati</taxon>
        <taxon>Bacillota</taxon>
        <taxon>Bacilli</taxon>
        <taxon>Bacillales</taxon>
        <taxon>Paenibacillaceae</taxon>
        <taxon>Paenibacillus</taxon>
    </lineage>
</organism>
<keyword evidence="3" id="KW-1185">Reference proteome</keyword>
<dbReference type="Pfam" id="PF03473">
    <property type="entry name" value="MOSC"/>
    <property type="match status" value="1"/>
</dbReference>
<dbReference type="GO" id="GO:0030151">
    <property type="term" value="F:molybdenum ion binding"/>
    <property type="evidence" value="ECO:0007669"/>
    <property type="project" value="InterPro"/>
</dbReference>
<feature type="domain" description="MOSC" evidence="1">
    <location>
        <begin position="40"/>
        <end position="174"/>
    </location>
</feature>
<protein>
    <submittedName>
        <fullName evidence="2">MOSC domain-containing protein</fullName>
    </submittedName>
</protein>
<dbReference type="PANTHER" id="PTHR30212:SF2">
    <property type="entry name" value="PROTEIN YIIM"/>
    <property type="match status" value="1"/>
</dbReference>
<dbReference type="KEGG" id="psab:PSAB_22680"/>
<dbReference type="PROSITE" id="PS51340">
    <property type="entry name" value="MOSC"/>
    <property type="match status" value="1"/>
</dbReference>
<evidence type="ECO:0000313" key="2">
    <source>
        <dbReference type="EMBL" id="AHV99423.1"/>
    </source>
</evidence>
<dbReference type="Gene3D" id="2.40.33.20">
    <property type="entry name" value="PK beta-barrel domain-like"/>
    <property type="match status" value="1"/>
</dbReference>
<dbReference type="PATRIC" id="fig|1268072.3.peg.4676"/>
<dbReference type="InterPro" id="IPR052353">
    <property type="entry name" value="Benzoxazolinone_Detox_Enz"/>
</dbReference>
<sequence length="224" mass="24207">MTDNSEQKAGLVMNIISLNVGMPVTTHYKGKPLETGIYKFPAVGPVRLSADGLAGDGQADLVNHGGPDKAVCVYPSEHYAYWEEWLGKKLDCAAFGENLTTAGLLETEVCIGDIYEIGNALVQVSQPRYPCFKLSQKHGPADMPAQVLKTGFSGFYFRVLREGELTPGSAIVKVSSGDGGVPVLRVLQMMASGRGDKRGLEELVRLEALASGIRSRFQGWLDEE</sequence>
<dbReference type="RefSeq" id="WP_226991740.1">
    <property type="nucleotide sequence ID" value="NZ_CP004078.1"/>
</dbReference>
<dbReference type="GO" id="GO:0030170">
    <property type="term" value="F:pyridoxal phosphate binding"/>
    <property type="evidence" value="ECO:0007669"/>
    <property type="project" value="InterPro"/>
</dbReference>
<evidence type="ECO:0000313" key="3">
    <source>
        <dbReference type="Proteomes" id="UP000019772"/>
    </source>
</evidence>
<dbReference type="HOGENOM" id="CLU_082566_1_0_9"/>
<dbReference type="EMBL" id="CP004078">
    <property type="protein sequence ID" value="AHV99423.1"/>
    <property type="molecule type" value="Genomic_DNA"/>
</dbReference>